<dbReference type="Pfam" id="PF13087">
    <property type="entry name" value="AAA_12"/>
    <property type="match status" value="1"/>
</dbReference>
<protein>
    <submittedName>
        <fullName evidence="4">MOV10</fullName>
    </submittedName>
</protein>
<dbReference type="PANTHER" id="PTHR45418">
    <property type="entry name" value="CANCER/TESTIS ANTIGEN 55"/>
    <property type="match status" value="1"/>
</dbReference>
<gene>
    <name evidence="4" type="ORF">EB796_004586</name>
</gene>
<dbReference type="CDD" id="cd18038">
    <property type="entry name" value="DEXXQc_Helz-like"/>
    <property type="match status" value="1"/>
</dbReference>
<dbReference type="PANTHER" id="PTHR45418:SF1">
    <property type="entry name" value="CANCER_TESTIS ANTIGEN 55"/>
    <property type="match status" value="1"/>
</dbReference>
<dbReference type="EMBL" id="VXIV02000622">
    <property type="protein sequence ID" value="KAF6037108.1"/>
    <property type="molecule type" value="Genomic_DNA"/>
</dbReference>
<dbReference type="GO" id="GO:0032574">
    <property type="term" value="F:5'-3' RNA helicase activity"/>
    <property type="evidence" value="ECO:0007669"/>
    <property type="project" value="InterPro"/>
</dbReference>
<organism evidence="4 5">
    <name type="scientific">Bugula neritina</name>
    <name type="common">Brown bryozoan</name>
    <name type="synonym">Sertularia neritina</name>
    <dbReference type="NCBI Taxonomy" id="10212"/>
    <lineage>
        <taxon>Eukaryota</taxon>
        <taxon>Metazoa</taxon>
        <taxon>Spiralia</taxon>
        <taxon>Lophotrochozoa</taxon>
        <taxon>Bryozoa</taxon>
        <taxon>Gymnolaemata</taxon>
        <taxon>Cheilostomatida</taxon>
        <taxon>Flustrina</taxon>
        <taxon>Buguloidea</taxon>
        <taxon>Bugulidae</taxon>
        <taxon>Bugula</taxon>
    </lineage>
</organism>
<dbReference type="InterPro" id="IPR027417">
    <property type="entry name" value="P-loop_NTPase"/>
</dbReference>
<sequence>MHRAVDLMRSEESYRDVLFPNLTGLISMRNPDTLDIECFEELIEENPEQLRAVKHIVCGTSRPAPYLIYGPPGTGKTTTLVEAIKQVCKDNPKSKILVCAPQNDAADVIAERLLDDVHTDSILRFNAVSRMATLVSSGRLVSAELNDHFTHLFIDEAGFATEPETVIPLALLDPREGQLVLAGDPEQLGPILRSSTSKYYGFGTSLLERLMAMEMGLYSKTESYNPDFVTKLIRNFRSHPEIFKIPNELFYDGELTAHADEVEREILCDWEVLNCYFVKT</sequence>
<dbReference type="GO" id="GO:0003723">
    <property type="term" value="F:RNA binding"/>
    <property type="evidence" value="ECO:0007669"/>
    <property type="project" value="InterPro"/>
</dbReference>
<dbReference type="Gene3D" id="3.40.50.300">
    <property type="entry name" value="P-loop containing nucleotide triphosphate hydrolases"/>
    <property type="match status" value="1"/>
</dbReference>
<dbReference type="InterPro" id="IPR026122">
    <property type="entry name" value="MOV-10/SDE3_DEXXQ/H-box"/>
</dbReference>
<keyword evidence="2" id="KW-0963">Cytoplasm</keyword>
<evidence type="ECO:0000259" key="3">
    <source>
        <dbReference type="SMART" id="SM00382"/>
    </source>
</evidence>
<dbReference type="InterPro" id="IPR041679">
    <property type="entry name" value="DNA2/NAM7-like_C"/>
</dbReference>
<evidence type="ECO:0000313" key="5">
    <source>
        <dbReference type="Proteomes" id="UP000593567"/>
    </source>
</evidence>
<proteinExistence type="predicted"/>
<dbReference type="SMART" id="SM00382">
    <property type="entry name" value="AAA"/>
    <property type="match status" value="1"/>
</dbReference>
<keyword evidence="5" id="KW-1185">Reference proteome</keyword>
<dbReference type="SUPFAM" id="SSF52540">
    <property type="entry name" value="P-loop containing nucleoside triphosphate hydrolases"/>
    <property type="match status" value="1"/>
</dbReference>
<evidence type="ECO:0000256" key="1">
    <source>
        <dbReference type="ARBA" id="ARBA00004496"/>
    </source>
</evidence>
<comment type="subcellular location">
    <subcellularLocation>
        <location evidence="1">Cytoplasm</location>
    </subcellularLocation>
</comment>
<name>A0A7J7KHI2_BUGNE</name>
<dbReference type="OrthoDB" id="6513042at2759"/>
<comment type="caution">
    <text evidence="4">The sequence shown here is derived from an EMBL/GenBank/DDBJ whole genome shotgun (WGS) entry which is preliminary data.</text>
</comment>
<evidence type="ECO:0000313" key="4">
    <source>
        <dbReference type="EMBL" id="KAF6037108.1"/>
    </source>
</evidence>
<feature type="domain" description="AAA+ ATPase" evidence="3">
    <location>
        <begin position="62"/>
        <end position="204"/>
    </location>
</feature>
<accession>A0A7J7KHI2</accession>
<reference evidence="4" key="1">
    <citation type="submission" date="2020-06" db="EMBL/GenBank/DDBJ databases">
        <title>Draft genome of Bugula neritina, a colonial animal packing powerful symbionts and potential medicines.</title>
        <authorList>
            <person name="Rayko M."/>
        </authorList>
    </citation>
    <scope>NUCLEOTIDE SEQUENCE [LARGE SCALE GENOMIC DNA]</scope>
    <source>
        <strain evidence="4">Kwan_BN1</strain>
    </source>
</reference>
<dbReference type="AlphaFoldDB" id="A0A7J7KHI2"/>
<dbReference type="Pfam" id="PF13604">
    <property type="entry name" value="AAA_30"/>
    <property type="match status" value="1"/>
</dbReference>
<dbReference type="InterPro" id="IPR003593">
    <property type="entry name" value="AAA+_ATPase"/>
</dbReference>
<dbReference type="GO" id="GO:0005737">
    <property type="term" value="C:cytoplasm"/>
    <property type="evidence" value="ECO:0007669"/>
    <property type="project" value="UniProtKB-SubCell"/>
</dbReference>
<dbReference type="Proteomes" id="UP000593567">
    <property type="component" value="Unassembled WGS sequence"/>
</dbReference>
<evidence type="ECO:0000256" key="2">
    <source>
        <dbReference type="ARBA" id="ARBA00022490"/>
    </source>
</evidence>